<evidence type="ECO:0000313" key="2">
    <source>
        <dbReference type="EMBL" id="KAK1137389.1"/>
    </source>
</evidence>
<dbReference type="EMBL" id="JAHYIQ010000001">
    <property type="protein sequence ID" value="KAK1137389.1"/>
    <property type="molecule type" value="Genomic_DNA"/>
</dbReference>
<feature type="region of interest" description="Disordered" evidence="1">
    <location>
        <begin position="28"/>
        <end position="65"/>
    </location>
</feature>
<feature type="compositionally biased region" description="Polar residues" evidence="1">
    <location>
        <begin position="28"/>
        <end position="44"/>
    </location>
</feature>
<accession>A0AA40KY19</accession>
<keyword evidence="3" id="KW-1185">Reference proteome</keyword>
<evidence type="ECO:0000256" key="1">
    <source>
        <dbReference type="SAM" id="MobiDB-lite"/>
    </source>
</evidence>
<evidence type="ECO:0000313" key="3">
    <source>
        <dbReference type="Proteomes" id="UP001177670"/>
    </source>
</evidence>
<name>A0AA40KY19_9HYME</name>
<sequence length="65" mass="7208">MNGHMPQPKIEETTISNNVLNIKRPCSISTEESTKSNAHVNQTPKDPIMIPPNEPTDKLKKANQA</sequence>
<proteinExistence type="predicted"/>
<dbReference type="AlphaFoldDB" id="A0AA40KY19"/>
<gene>
    <name evidence="2" type="ORF">K0M31_001900</name>
</gene>
<comment type="caution">
    <text evidence="2">The sequence shown here is derived from an EMBL/GenBank/DDBJ whole genome shotgun (WGS) entry which is preliminary data.</text>
</comment>
<feature type="compositionally biased region" description="Basic and acidic residues" evidence="1">
    <location>
        <begin position="55"/>
        <end position="65"/>
    </location>
</feature>
<reference evidence="2" key="1">
    <citation type="submission" date="2021-10" db="EMBL/GenBank/DDBJ databases">
        <title>Melipona bicolor Genome sequencing and assembly.</title>
        <authorList>
            <person name="Araujo N.S."/>
            <person name="Arias M.C."/>
        </authorList>
    </citation>
    <scope>NUCLEOTIDE SEQUENCE</scope>
    <source>
        <strain evidence="2">USP_2M_L1-L4_2017</strain>
        <tissue evidence="2">Whole body</tissue>
    </source>
</reference>
<dbReference type="Proteomes" id="UP001177670">
    <property type="component" value="Unassembled WGS sequence"/>
</dbReference>
<organism evidence="2 3">
    <name type="scientific">Melipona bicolor</name>
    <dbReference type="NCBI Taxonomy" id="60889"/>
    <lineage>
        <taxon>Eukaryota</taxon>
        <taxon>Metazoa</taxon>
        <taxon>Ecdysozoa</taxon>
        <taxon>Arthropoda</taxon>
        <taxon>Hexapoda</taxon>
        <taxon>Insecta</taxon>
        <taxon>Pterygota</taxon>
        <taxon>Neoptera</taxon>
        <taxon>Endopterygota</taxon>
        <taxon>Hymenoptera</taxon>
        <taxon>Apocrita</taxon>
        <taxon>Aculeata</taxon>
        <taxon>Apoidea</taxon>
        <taxon>Anthophila</taxon>
        <taxon>Apidae</taxon>
        <taxon>Melipona</taxon>
    </lineage>
</organism>
<protein>
    <submittedName>
        <fullName evidence="2">Uncharacterized protein</fullName>
    </submittedName>
</protein>